<keyword evidence="5" id="KW-0030">Aminoacyl-tRNA synthetase</keyword>
<keyword evidence="2" id="KW-0547">Nucleotide-binding</keyword>
<evidence type="ECO:0000313" key="7">
    <source>
        <dbReference type="EMBL" id="OMO58155.1"/>
    </source>
</evidence>
<protein>
    <submittedName>
        <fullName evidence="7">Aminoacyl-tRNA synthetase, class Ia</fullName>
    </submittedName>
</protein>
<dbReference type="Gene3D" id="3.90.740.10">
    <property type="entry name" value="Valyl/Leucyl/Isoleucyl-tRNA synthetase, editing domain"/>
    <property type="match status" value="1"/>
</dbReference>
<name>A0A1R3GJ88_9ROSI</name>
<dbReference type="OrthoDB" id="1744964at2759"/>
<dbReference type="GO" id="GO:0005739">
    <property type="term" value="C:mitochondrion"/>
    <property type="evidence" value="ECO:0007669"/>
    <property type="project" value="TreeGrafter"/>
</dbReference>
<keyword evidence="1" id="KW-0436">Ligase</keyword>
<dbReference type="GO" id="GO:0005524">
    <property type="term" value="F:ATP binding"/>
    <property type="evidence" value="ECO:0007669"/>
    <property type="project" value="UniProtKB-KW"/>
</dbReference>
<evidence type="ECO:0000256" key="1">
    <source>
        <dbReference type="ARBA" id="ARBA00022598"/>
    </source>
</evidence>
<reference evidence="8" key="1">
    <citation type="submission" date="2013-09" db="EMBL/GenBank/DDBJ databases">
        <title>Corchorus olitorius genome sequencing.</title>
        <authorList>
            <person name="Alam M."/>
            <person name="Haque M.S."/>
            <person name="Islam M.S."/>
            <person name="Emdad E.M."/>
            <person name="Islam M.M."/>
            <person name="Ahmed B."/>
            <person name="Halim A."/>
            <person name="Hossen Q.M.M."/>
            <person name="Hossain M.Z."/>
            <person name="Ahmed R."/>
            <person name="Khan M.M."/>
            <person name="Islam R."/>
            <person name="Rashid M.M."/>
            <person name="Khan S.A."/>
            <person name="Rahman M.S."/>
            <person name="Alam M."/>
            <person name="Yahiya A.S."/>
            <person name="Khan M.S."/>
            <person name="Azam M.S."/>
            <person name="Haque T."/>
            <person name="Lashkar M.Z.H."/>
            <person name="Akhand A.I."/>
            <person name="Morshed G."/>
            <person name="Roy S."/>
            <person name="Uddin K.S."/>
            <person name="Rabeya T."/>
            <person name="Hossain A.S."/>
            <person name="Chowdhury A."/>
            <person name="Snigdha A.R."/>
            <person name="Mortoza M.S."/>
            <person name="Matin S.A."/>
            <person name="Hoque S.M.E."/>
            <person name="Islam M.K."/>
            <person name="Roy D.K."/>
            <person name="Haider R."/>
            <person name="Moosa M.M."/>
            <person name="Elias S.M."/>
            <person name="Hasan A.M."/>
            <person name="Jahan S."/>
            <person name="Shafiuddin M."/>
            <person name="Mahmood N."/>
            <person name="Shommy N.S."/>
        </authorList>
    </citation>
    <scope>NUCLEOTIDE SEQUENCE [LARGE SCALE GENOMIC DNA]</scope>
    <source>
        <strain evidence="8">cv. O-4</strain>
    </source>
</reference>
<gene>
    <name evidence="7" type="ORF">COLO4_34833</name>
</gene>
<evidence type="ECO:0000313" key="8">
    <source>
        <dbReference type="Proteomes" id="UP000187203"/>
    </source>
</evidence>
<evidence type="ECO:0000256" key="5">
    <source>
        <dbReference type="ARBA" id="ARBA00023146"/>
    </source>
</evidence>
<dbReference type="GO" id="GO:0006428">
    <property type="term" value="P:isoleucyl-tRNA aminoacylation"/>
    <property type="evidence" value="ECO:0007669"/>
    <property type="project" value="TreeGrafter"/>
</dbReference>
<evidence type="ECO:0000256" key="2">
    <source>
        <dbReference type="ARBA" id="ARBA00022741"/>
    </source>
</evidence>
<dbReference type="EMBL" id="AWUE01022448">
    <property type="protein sequence ID" value="OMO58155.1"/>
    <property type="molecule type" value="Genomic_DNA"/>
</dbReference>
<keyword evidence="3" id="KW-0067">ATP-binding</keyword>
<accession>A0A1R3GJ88</accession>
<dbReference type="AlphaFoldDB" id="A0A1R3GJ88"/>
<dbReference type="InterPro" id="IPR050081">
    <property type="entry name" value="Ile-tRNA_ligase"/>
</dbReference>
<keyword evidence="8" id="KW-1185">Reference proteome</keyword>
<keyword evidence="4" id="KW-0648">Protein biosynthesis</keyword>
<dbReference type="GO" id="GO:0004822">
    <property type="term" value="F:isoleucine-tRNA ligase activity"/>
    <property type="evidence" value="ECO:0007669"/>
    <property type="project" value="TreeGrafter"/>
</dbReference>
<feature type="region of interest" description="Disordered" evidence="6">
    <location>
        <begin position="118"/>
        <end position="142"/>
    </location>
</feature>
<proteinExistence type="predicted"/>
<dbReference type="SUPFAM" id="SSF50677">
    <property type="entry name" value="ValRS/IleRS/LeuRS editing domain"/>
    <property type="match status" value="1"/>
</dbReference>
<dbReference type="STRING" id="93759.A0A1R3GJ88"/>
<dbReference type="PANTHER" id="PTHR42765">
    <property type="entry name" value="SOLEUCYL-TRNA SYNTHETASE"/>
    <property type="match status" value="1"/>
</dbReference>
<dbReference type="GO" id="GO:0032543">
    <property type="term" value="P:mitochondrial translation"/>
    <property type="evidence" value="ECO:0007669"/>
    <property type="project" value="TreeGrafter"/>
</dbReference>
<sequence>MAAKFAKATVKVQILKCLARWHLKGIYIGAGNQFTGARTALAEAELEYQEHHVSRSIYGLFKIVTAPSTNDGLLEEFPDLCLAIRTTTPCTIPANAAVAVNARLEYAVVEAKLFPEDVPSSAGNEKSRLGNVLKEPKKPSLK</sequence>
<comment type="caution">
    <text evidence="7">The sequence shown here is derived from an EMBL/GenBank/DDBJ whole genome shotgun (WGS) entry which is preliminary data.</text>
</comment>
<dbReference type="GO" id="GO:0002161">
    <property type="term" value="F:aminoacyl-tRNA deacylase activity"/>
    <property type="evidence" value="ECO:0007669"/>
    <property type="project" value="InterPro"/>
</dbReference>
<evidence type="ECO:0000256" key="4">
    <source>
        <dbReference type="ARBA" id="ARBA00022917"/>
    </source>
</evidence>
<dbReference type="Proteomes" id="UP000187203">
    <property type="component" value="Unassembled WGS sequence"/>
</dbReference>
<dbReference type="InterPro" id="IPR009008">
    <property type="entry name" value="Val/Leu/Ile-tRNA-synth_edit"/>
</dbReference>
<evidence type="ECO:0000256" key="6">
    <source>
        <dbReference type="SAM" id="MobiDB-lite"/>
    </source>
</evidence>
<evidence type="ECO:0000256" key="3">
    <source>
        <dbReference type="ARBA" id="ARBA00022840"/>
    </source>
</evidence>
<dbReference type="PANTHER" id="PTHR42765:SF1">
    <property type="entry name" value="ISOLEUCINE--TRNA LIGASE, MITOCHONDRIAL"/>
    <property type="match status" value="1"/>
</dbReference>
<organism evidence="7 8">
    <name type="scientific">Corchorus olitorius</name>
    <dbReference type="NCBI Taxonomy" id="93759"/>
    <lineage>
        <taxon>Eukaryota</taxon>
        <taxon>Viridiplantae</taxon>
        <taxon>Streptophyta</taxon>
        <taxon>Embryophyta</taxon>
        <taxon>Tracheophyta</taxon>
        <taxon>Spermatophyta</taxon>
        <taxon>Magnoliopsida</taxon>
        <taxon>eudicotyledons</taxon>
        <taxon>Gunneridae</taxon>
        <taxon>Pentapetalae</taxon>
        <taxon>rosids</taxon>
        <taxon>malvids</taxon>
        <taxon>Malvales</taxon>
        <taxon>Malvaceae</taxon>
        <taxon>Grewioideae</taxon>
        <taxon>Apeibeae</taxon>
        <taxon>Corchorus</taxon>
    </lineage>
</organism>